<dbReference type="Gene3D" id="1.10.10.2910">
    <property type="match status" value="1"/>
</dbReference>
<dbReference type="PANTHER" id="PTHR43236:SF2">
    <property type="entry name" value="BLL0069 PROTEIN"/>
    <property type="match status" value="1"/>
</dbReference>
<dbReference type="InterPro" id="IPR010359">
    <property type="entry name" value="IrrE_HExxH"/>
</dbReference>
<feature type="domain" description="IrrE N-terminal-like" evidence="1">
    <location>
        <begin position="47"/>
        <end position="162"/>
    </location>
</feature>
<dbReference type="AlphaFoldDB" id="A0A0T7ZEN8"/>
<dbReference type="GO" id="GO:0016787">
    <property type="term" value="F:hydrolase activity"/>
    <property type="evidence" value="ECO:0007669"/>
    <property type="project" value="UniProtKB-KW"/>
</dbReference>
<evidence type="ECO:0000313" key="3">
    <source>
        <dbReference type="Proteomes" id="UP000304540"/>
    </source>
</evidence>
<dbReference type="Pfam" id="PF06114">
    <property type="entry name" value="Peptidase_M78"/>
    <property type="match status" value="1"/>
</dbReference>
<dbReference type="EC" id="3.4.24.-" evidence="2"/>
<protein>
    <submittedName>
        <fullName evidence="2">Zinc metallopeptidase</fullName>
        <ecNumber evidence="2">3.4.24.-</ecNumber>
    </submittedName>
</protein>
<reference evidence="2 3" key="1">
    <citation type="submission" date="2019-04" db="EMBL/GenBank/DDBJ databases">
        <authorList>
            <consortium name="Pathogen Informatics"/>
        </authorList>
    </citation>
    <scope>NUCLEOTIDE SEQUENCE [LARGE SCALE GENOMIC DNA]</scope>
    <source>
        <strain evidence="2 3">GPSC232</strain>
    </source>
</reference>
<keyword evidence="2" id="KW-0378">Hydrolase</keyword>
<dbReference type="Proteomes" id="UP000304540">
    <property type="component" value="Unassembled WGS sequence"/>
</dbReference>
<sequence>MIDKMDLSNKASNLRKKLGADGEAPIDIFKLVQKIENLTLVFYGLGKNISGVCYKGTQSSLIVINSDMSLGRQRFSLAHELYHLYYDEVKKSSVSLILIGEGDETERKADQFASYFLISPSSLYRMVEEIRENANRTHLEVEDIIKLGQFYGISHKAMLYRLRNDGYLDAEEIKNMDISVVETASRLGYDTSLYRPLSESKKEMVLGHYIKSTEQLLENNRISQGKYEELLLDAFRYDIVYGLDEEGELSFD</sequence>
<name>A0A0T7ZEN8_STREE</name>
<evidence type="ECO:0000259" key="1">
    <source>
        <dbReference type="Pfam" id="PF06114"/>
    </source>
</evidence>
<dbReference type="EMBL" id="CABABW010000027">
    <property type="protein sequence ID" value="VRI37909.1"/>
    <property type="molecule type" value="Genomic_DNA"/>
</dbReference>
<proteinExistence type="predicted"/>
<gene>
    <name evidence="2" type="ORF">SAMEA3381574_01985</name>
</gene>
<organism evidence="2 3">
    <name type="scientific">Streptococcus pneumoniae</name>
    <dbReference type="NCBI Taxonomy" id="1313"/>
    <lineage>
        <taxon>Bacteria</taxon>
        <taxon>Bacillati</taxon>
        <taxon>Bacillota</taxon>
        <taxon>Bacilli</taxon>
        <taxon>Lactobacillales</taxon>
        <taxon>Streptococcaceae</taxon>
        <taxon>Streptococcus</taxon>
    </lineage>
</organism>
<evidence type="ECO:0000313" key="2">
    <source>
        <dbReference type="EMBL" id="VRI37909.1"/>
    </source>
</evidence>
<accession>A0A0T7ZEN8</accession>
<dbReference type="InterPro" id="IPR052345">
    <property type="entry name" value="Rad_response_metalloprotease"/>
</dbReference>
<dbReference type="PANTHER" id="PTHR43236">
    <property type="entry name" value="ANTITOXIN HIGA1"/>
    <property type="match status" value="1"/>
</dbReference>